<dbReference type="Proteomes" id="UP000177165">
    <property type="component" value="Unassembled WGS sequence"/>
</dbReference>
<protein>
    <recommendedName>
        <fullName evidence="4">Nudix hydrolase domain-containing protein</fullName>
    </recommendedName>
</protein>
<dbReference type="SUPFAM" id="SSF55811">
    <property type="entry name" value="Nudix"/>
    <property type="match status" value="1"/>
</dbReference>
<dbReference type="PANTHER" id="PTHR43046">
    <property type="entry name" value="GDP-MANNOSE MANNOSYL HYDROLASE"/>
    <property type="match status" value="1"/>
</dbReference>
<comment type="similarity">
    <text evidence="3">Belongs to the Nudix hydrolase family.</text>
</comment>
<dbReference type="PROSITE" id="PS00893">
    <property type="entry name" value="NUDIX_BOX"/>
    <property type="match status" value="1"/>
</dbReference>
<dbReference type="InterPro" id="IPR015797">
    <property type="entry name" value="NUDIX_hydrolase-like_dom_sf"/>
</dbReference>
<dbReference type="GO" id="GO:0016787">
    <property type="term" value="F:hydrolase activity"/>
    <property type="evidence" value="ECO:0007669"/>
    <property type="project" value="UniProtKB-KW"/>
</dbReference>
<evidence type="ECO:0000256" key="3">
    <source>
        <dbReference type="RuleBase" id="RU003476"/>
    </source>
</evidence>
<evidence type="ECO:0000256" key="2">
    <source>
        <dbReference type="ARBA" id="ARBA00022801"/>
    </source>
</evidence>
<evidence type="ECO:0000313" key="6">
    <source>
        <dbReference type="Proteomes" id="UP000177165"/>
    </source>
</evidence>
<evidence type="ECO:0000259" key="4">
    <source>
        <dbReference type="PROSITE" id="PS51462"/>
    </source>
</evidence>
<comment type="cofactor">
    <cofactor evidence="1">
        <name>Mg(2+)</name>
        <dbReference type="ChEBI" id="CHEBI:18420"/>
    </cofactor>
</comment>
<evidence type="ECO:0000256" key="1">
    <source>
        <dbReference type="ARBA" id="ARBA00001946"/>
    </source>
</evidence>
<dbReference type="AlphaFoldDB" id="A0A1G2AQE2"/>
<dbReference type="CDD" id="cd04681">
    <property type="entry name" value="NUDIX_Hydrolase"/>
    <property type="match status" value="1"/>
</dbReference>
<dbReference type="InterPro" id="IPR020476">
    <property type="entry name" value="Nudix_hydrolase"/>
</dbReference>
<accession>A0A1G2AQE2</accession>
<dbReference type="InterPro" id="IPR000086">
    <property type="entry name" value="NUDIX_hydrolase_dom"/>
</dbReference>
<dbReference type="InterPro" id="IPR020084">
    <property type="entry name" value="NUDIX_hydrolase_CS"/>
</dbReference>
<dbReference type="Gene3D" id="3.90.79.10">
    <property type="entry name" value="Nucleoside Triphosphate Pyrophosphohydrolase"/>
    <property type="match status" value="1"/>
</dbReference>
<gene>
    <name evidence="5" type="ORF">A3B74_01380</name>
</gene>
<dbReference type="EMBL" id="MHKB01000010">
    <property type="protein sequence ID" value="OGY79101.1"/>
    <property type="molecule type" value="Genomic_DNA"/>
</dbReference>
<dbReference type="PANTHER" id="PTHR43046:SF14">
    <property type="entry name" value="MUTT_NUDIX FAMILY PROTEIN"/>
    <property type="match status" value="1"/>
</dbReference>
<name>A0A1G2AQE2_9BACT</name>
<proteinExistence type="inferred from homology"/>
<dbReference type="PROSITE" id="PS51462">
    <property type="entry name" value="NUDIX"/>
    <property type="match status" value="1"/>
</dbReference>
<dbReference type="STRING" id="1798540.A3B74_01380"/>
<comment type="caution">
    <text evidence="5">The sequence shown here is derived from an EMBL/GenBank/DDBJ whole genome shotgun (WGS) entry which is preliminary data.</text>
</comment>
<reference evidence="5 6" key="1">
    <citation type="journal article" date="2016" name="Nat. Commun.">
        <title>Thousands of microbial genomes shed light on interconnected biogeochemical processes in an aquifer system.</title>
        <authorList>
            <person name="Anantharaman K."/>
            <person name="Brown C.T."/>
            <person name="Hug L.A."/>
            <person name="Sharon I."/>
            <person name="Castelle C.J."/>
            <person name="Probst A.J."/>
            <person name="Thomas B.C."/>
            <person name="Singh A."/>
            <person name="Wilkins M.J."/>
            <person name="Karaoz U."/>
            <person name="Brodie E.L."/>
            <person name="Williams K.H."/>
            <person name="Hubbard S.S."/>
            <person name="Banfield J.F."/>
        </authorList>
    </citation>
    <scope>NUCLEOTIDE SEQUENCE [LARGE SCALE GENOMIC DNA]</scope>
</reference>
<dbReference type="Pfam" id="PF00293">
    <property type="entry name" value="NUDIX"/>
    <property type="match status" value="1"/>
</dbReference>
<sequence>MSTKFKKFSLRVPFRFCPKCRKRLRRAERVFICKACGFHFYLNPAPTNAVIIRNAEHDILFVKRAFPPKKGWWDLPGGFVDFYENMETAVRREIREELGITITKFRYFFSDYNFYHYKGITYQTLDFVFVARVSRTQEKYLKPGDDAVDFAWFALDELPMSRISFPSLRAALRRYRQIYRSV</sequence>
<evidence type="ECO:0000313" key="5">
    <source>
        <dbReference type="EMBL" id="OGY79101.1"/>
    </source>
</evidence>
<keyword evidence="2 3" id="KW-0378">Hydrolase</keyword>
<organism evidence="5 6">
    <name type="scientific">Candidatus Kerfeldbacteria bacterium RIFCSPHIGHO2_02_FULL_42_14</name>
    <dbReference type="NCBI Taxonomy" id="1798540"/>
    <lineage>
        <taxon>Bacteria</taxon>
        <taxon>Candidatus Kerfeldiibacteriota</taxon>
    </lineage>
</organism>
<feature type="domain" description="Nudix hydrolase" evidence="4">
    <location>
        <begin position="42"/>
        <end position="176"/>
    </location>
</feature>
<dbReference type="PRINTS" id="PR00502">
    <property type="entry name" value="NUDIXFAMILY"/>
</dbReference>